<dbReference type="InterPro" id="IPR036704">
    <property type="entry name" value="RraA/RraA-like_sf"/>
</dbReference>
<dbReference type="NCBIfam" id="TIGR01935">
    <property type="entry name" value="NOT-MenG"/>
    <property type="match status" value="1"/>
</dbReference>
<evidence type="ECO:0000256" key="6">
    <source>
        <dbReference type="ARBA" id="ARBA00023239"/>
    </source>
</evidence>
<dbReference type="SUPFAM" id="SSF89562">
    <property type="entry name" value="RraA-like"/>
    <property type="match status" value="1"/>
</dbReference>
<comment type="similarity">
    <text evidence="3 9">Belongs to the class II aldolase/RraA-like family.</text>
</comment>
<evidence type="ECO:0000256" key="3">
    <source>
        <dbReference type="ARBA" id="ARBA00008621"/>
    </source>
</evidence>
<dbReference type="EC" id="4.1.1.112" evidence="9"/>
<dbReference type="EMBL" id="BMJI01000007">
    <property type="protein sequence ID" value="GGC89512.1"/>
    <property type="molecule type" value="Genomic_DNA"/>
</dbReference>
<dbReference type="Gene3D" id="3.50.30.40">
    <property type="entry name" value="Ribonuclease E inhibitor RraA/RraA-like"/>
    <property type="match status" value="1"/>
</dbReference>
<evidence type="ECO:0000313" key="10">
    <source>
        <dbReference type="EMBL" id="GGC89512.1"/>
    </source>
</evidence>
<protein>
    <recommendedName>
        <fullName evidence="9">4-hydroxy-4-methyl-2-oxoglutarate aldolase</fullName>
        <shortName evidence="9">HMG aldolase</shortName>
        <ecNumber evidence="9">4.1.1.112</ecNumber>
        <ecNumber evidence="9">4.1.3.17</ecNumber>
    </recommendedName>
    <alternativeName>
        <fullName evidence="9">Oxaloacetate decarboxylase</fullName>
    </alternativeName>
</protein>
<comment type="cofactor">
    <cofactor evidence="2 9">
        <name>a divalent metal cation</name>
        <dbReference type="ChEBI" id="CHEBI:60240"/>
    </cofactor>
</comment>
<dbReference type="PANTHER" id="PTHR33254">
    <property type="entry name" value="4-HYDROXY-4-METHYL-2-OXOGLUTARATE ALDOLASE 3-RELATED"/>
    <property type="match status" value="1"/>
</dbReference>
<dbReference type="Proteomes" id="UP000597761">
    <property type="component" value="Unassembled WGS sequence"/>
</dbReference>
<dbReference type="InterPro" id="IPR010203">
    <property type="entry name" value="RraA"/>
</dbReference>
<comment type="caution">
    <text evidence="10">The sequence shown here is derived from an EMBL/GenBank/DDBJ whole genome shotgun (WGS) entry which is preliminary data.</text>
</comment>
<dbReference type="CDD" id="cd16841">
    <property type="entry name" value="RraA_family"/>
    <property type="match status" value="1"/>
</dbReference>
<dbReference type="InterPro" id="IPR005493">
    <property type="entry name" value="RraA/RraA-like"/>
</dbReference>
<comment type="catalytic activity">
    <reaction evidence="1 9">
        <text>4-hydroxy-4-methyl-2-oxoglutarate = 2 pyruvate</text>
        <dbReference type="Rhea" id="RHEA:22748"/>
        <dbReference type="ChEBI" id="CHEBI:15361"/>
        <dbReference type="ChEBI" id="CHEBI:58276"/>
        <dbReference type="EC" id="4.1.3.17"/>
    </reaction>
</comment>
<evidence type="ECO:0000256" key="8">
    <source>
        <dbReference type="ARBA" id="ARBA00047973"/>
    </source>
</evidence>
<dbReference type="PANTHER" id="PTHR33254:SF4">
    <property type="entry name" value="4-HYDROXY-4-METHYL-2-OXOGLUTARATE ALDOLASE 3-RELATED"/>
    <property type="match status" value="1"/>
</dbReference>
<evidence type="ECO:0000256" key="9">
    <source>
        <dbReference type="RuleBase" id="RU004338"/>
    </source>
</evidence>
<keyword evidence="11" id="KW-1185">Reference proteome</keyword>
<keyword evidence="6 9" id="KW-0456">Lyase</keyword>
<dbReference type="Pfam" id="PF03737">
    <property type="entry name" value="RraA-like"/>
    <property type="match status" value="1"/>
</dbReference>
<gene>
    <name evidence="10" type="primary">rraA</name>
    <name evidence="10" type="ORF">GCM10011512_15570</name>
</gene>
<sequence length="171" mass="17777">MTPTDPAGTDRTAADPTARATADLWDERGEDLQSVDVPFLDLGGRTRFSGPVRTVRCRHDNALVKSVLAGPGDGAVLVVDGGGLMHTALMGDLIAASAVQNGWAGVIIHGPVRDRAALATLPLGVKALGSNPRKSAKEGTGERDVPVTFGDVTFRPGATVWADEDGIVVER</sequence>
<accession>A0ABQ1P9P0</accession>
<evidence type="ECO:0000256" key="7">
    <source>
        <dbReference type="ARBA" id="ARBA00025046"/>
    </source>
</evidence>
<dbReference type="EC" id="4.1.3.17" evidence="9"/>
<organism evidence="10 11">
    <name type="scientific">Tersicoccus solisilvae</name>
    <dbReference type="NCBI Taxonomy" id="1882339"/>
    <lineage>
        <taxon>Bacteria</taxon>
        <taxon>Bacillati</taxon>
        <taxon>Actinomycetota</taxon>
        <taxon>Actinomycetes</taxon>
        <taxon>Micrococcales</taxon>
        <taxon>Micrococcaceae</taxon>
        <taxon>Tersicoccus</taxon>
    </lineage>
</organism>
<name>A0ABQ1P9P0_9MICC</name>
<reference evidence="11" key="1">
    <citation type="journal article" date="2019" name="Int. J. Syst. Evol. Microbiol.">
        <title>The Global Catalogue of Microorganisms (GCM) 10K type strain sequencing project: providing services to taxonomists for standard genome sequencing and annotation.</title>
        <authorList>
            <consortium name="The Broad Institute Genomics Platform"/>
            <consortium name="The Broad Institute Genome Sequencing Center for Infectious Disease"/>
            <person name="Wu L."/>
            <person name="Ma J."/>
        </authorList>
    </citation>
    <scope>NUCLEOTIDE SEQUENCE [LARGE SCALE GENOMIC DNA]</scope>
    <source>
        <strain evidence="11">CGMCC 1.15480</strain>
    </source>
</reference>
<proteinExistence type="inferred from homology"/>
<evidence type="ECO:0000313" key="11">
    <source>
        <dbReference type="Proteomes" id="UP000597761"/>
    </source>
</evidence>
<comment type="catalytic activity">
    <reaction evidence="8 9">
        <text>oxaloacetate + H(+) = pyruvate + CO2</text>
        <dbReference type="Rhea" id="RHEA:15641"/>
        <dbReference type="ChEBI" id="CHEBI:15361"/>
        <dbReference type="ChEBI" id="CHEBI:15378"/>
        <dbReference type="ChEBI" id="CHEBI:16452"/>
        <dbReference type="ChEBI" id="CHEBI:16526"/>
        <dbReference type="EC" id="4.1.1.112"/>
    </reaction>
</comment>
<evidence type="ECO:0000256" key="5">
    <source>
        <dbReference type="ARBA" id="ARBA00022723"/>
    </source>
</evidence>
<evidence type="ECO:0000256" key="4">
    <source>
        <dbReference type="ARBA" id="ARBA00011233"/>
    </source>
</evidence>
<dbReference type="NCBIfam" id="NF006875">
    <property type="entry name" value="PRK09372.1"/>
    <property type="match status" value="1"/>
</dbReference>
<evidence type="ECO:0000256" key="2">
    <source>
        <dbReference type="ARBA" id="ARBA00001968"/>
    </source>
</evidence>
<comment type="function">
    <text evidence="7 9">Catalyzes the aldol cleavage of 4-hydroxy-4-methyl-2-oxoglutarate (HMG) into 2 molecules of pyruvate. Also contains a secondary oxaloacetate (OAA) decarboxylase activity due to the common pyruvate enolate transition state formed following C-C bond cleavage in the retro-aldol and decarboxylation reactions.</text>
</comment>
<keyword evidence="5 9" id="KW-0479">Metal-binding</keyword>
<evidence type="ECO:0000256" key="1">
    <source>
        <dbReference type="ARBA" id="ARBA00001342"/>
    </source>
</evidence>
<dbReference type="RefSeq" id="WP_188667777.1">
    <property type="nucleotide sequence ID" value="NZ_BMJI01000007.1"/>
</dbReference>
<comment type="subunit">
    <text evidence="4 9">Homotrimer.</text>
</comment>